<reference evidence="3 4" key="1">
    <citation type="submission" date="2018-04" db="EMBL/GenBank/DDBJ databases">
        <authorList>
            <person name="Zhang X."/>
            <person name="Yuan J."/>
            <person name="Li F."/>
            <person name="Xiang J."/>
        </authorList>
    </citation>
    <scope>NUCLEOTIDE SEQUENCE [LARGE SCALE GENOMIC DNA]</scope>
    <source>
        <tissue evidence="3">Muscle</tissue>
    </source>
</reference>
<comment type="similarity">
    <text evidence="1">Belongs to the UPF0046 family.</text>
</comment>
<dbReference type="Proteomes" id="UP000283509">
    <property type="component" value="Unassembled WGS sequence"/>
</dbReference>
<dbReference type="EMBL" id="QCYY01000996">
    <property type="protein sequence ID" value="ROT81283.1"/>
    <property type="molecule type" value="Genomic_DNA"/>
</dbReference>
<accession>A0A423TXU7</accession>
<proteinExistence type="inferred from homology"/>
<dbReference type="GO" id="GO:0016787">
    <property type="term" value="F:hydrolase activity"/>
    <property type="evidence" value="ECO:0007669"/>
    <property type="project" value="InterPro"/>
</dbReference>
<name>A0A423TXU7_PENVA</name>
<dbReference type="InterPro" id="IPR029052">
    <property type="entry name" value="Metallo-depent_PP-like"/>
</dbReference>
<dbReference type="AlphaFoldDB" id="A0A423TXU7"/>
<dbReference type="Gene3D" id="3.60.21.10">
    <property type="match status" value="1"/>
</dbReference>
<dbReference type="InterPro" id="IPR051693">
    <property type="entry name" value="UPF0046_metallophosphoest"/>
</dbReference>
<protein>
    <submittedName>
        <fullName evidence="3">Putative metallophosphoesterase MPPED2-like isoform X2</fullName>
    </submittedName>
</protein>
<dbReference type="OrthoDB" id="630188at2759"/>
<organism evidence="3 4">
    <name type="scientific">Penaeus vannamei</name>
    <name type="common">Whiteleg shrimp</name>
    <name type="synonym">Litopenaeus vannamei</name>
    <dbReference type="NCBI Taxonomy" id="6689"/>
    <lineage>
        <taxon>Eukaryota</taxon>
        <taxon>Metazoa</taxon>
        <taxon>Ecdysozoa</taxon>
        <taxon>Arthropoda</taxon>
        <taxon>Crustacea</taxon>
        <taxon>Multicrustacea</taxon>
        <taxon>Malacostraca</taxon>
        <taxon>Eumalacostraca</taxon>
        <taxon>Eucarida</taxon>
        <taxon>Decapoda</taxon>
        <taxon>Dendrobranchiata</taxon>
        <taxon>Penaeoidea</taxon>
        <taxon>Penaeidae</taxon>
        <taxon>Penaeus</taxon>
    </lineage>
</organism>
<feature type="domain" description="Calcineurin-like phosphoesterase" evidence="2">
    <location>
        <begin position="42"/>
        <end position="188"/>
    </location>
</feature>
<dbReference type="Pfam" id="PF00149">
    <property type="entry name" value="Metallophos"/>
    <property type="match status" value="1"/>
</dbReference>
<dbReference type="CDD" id="cd07379">
    <property type="entry name" value="MPP_239FB"/>
    <property type="match status" value="1"/>
</dbReference>
<evidence type="ECO:0000256" key="1">
    <source>
        <dbReference type="ARBA" id="ARBA00007993"/>
    </source>
</evidence>
<evidence type="ECO:0000313" key="4">
    <source>
        <dbReference type="Proteomes" id="UP000283509"/>
    </source>
</evidence>
<reference evidence="3 4" key="2">
    <citation type="submission" date="2019-01" db="EMBL/GenBank/DDBJ databases">
        <title>The decoding of complex shrimp genome reveals the adaptation for benthos swimmer, frequently molting mechanism and breeding impact on genome.</title>
        <authorList>
            <person name="Sun Y."/>
            <person name="Gao Y."/>
            <person name="Yu Y."/>
        </authorList>
    </citation>
    <scope>NUCLEOTIDE SEQUENCE [LARGE SCALE GENOMIC DNA]</scope>
    <source>
        <tissue evidence="3">Muscle</tissue>
    </source>
</reference>
<dbReference type="PANTHER" id="PTHR12905:SF0">
    <property type="entry name" value="CALCINEURIN-LIKE PHOSPHOESTERASE DOMAIN-CONTAINING PROTEIN"/>
    <property type="match status" value="1"/>
</dbReference>
<evidence type="ECO:0000313" key="3">
    <source>
        <dbReference type="EMBL" id="ROT81283.1"/>
    </source>
</evidence>
<keyword evidence="4" id="KW-1185">Reference proteome</keyword>
<dbReference type="PANTHER" id="PTHR12905">
    <property type="entry name" value="METALLOPHOSPHOESTERASE"/>
    <property type="match status" value="1"/>
</dbReference>
<sequence length="198" mass="22147">MTESIDLSTDPNGAWEVLKGRLTVDIVEPLPVSTPISEDKVRFVCVSDTHVKTDDMTHPMPDGDVLLHSGDFTFTGSLSEAENFNKWLGSLPYKHKIVIAGNHEVILDKDSCMKPRPAQEVITNATYLQDSSTTVYGFKVYGAPWTPEYHVMAFNLTRGEPLREKWRKIPEDVDVLMTHGPPLGHGDLTWRGDRAVLT</sequence>
<evidence type="ECO:0000259" key="2">
    <source>
        <dbReference type="Pfam" id="PF00149"/>
    </source>
</evidence>
<comment type="caution">
    <text evidence="3">The sequence shown here is derived from an EMBL/GenBank/DDBJ whole genome shotgun (WGS) entry which is preliminary data.</text>
</comment>
<dbReference type="SUPFAM" id="SSF56300">
    <property type="entry name" value="Metallo-dependent phosphatases"/>
    <property type="match status" value="1"/>
</dbReference>
<dbReference type="InterPro" id="IPR004843">
    <property type="entry name" value="Calcineurin-like_PHP"/>
</dbReference>
<gene>
    <name evidence="3" type="ORF">C7M84_025571</name>
</gene>